<proteinExistence type="predicted"/>
<evidence type="ECO:0000313" key="2">
    <source>
        <dbReference type="EMBL" id="OAA48633.1"/>
    </source>
</evidence>
<gene>
    <name evidence="3" type="ORF">ED733_004599</name>
    <name evidence="2" type="ORF">NOR_01883</name>
</gene>
<evidence type="ECO:0000256" key="1">
    <source>
        <dbReference type="SAM" id="MobiDB-lite"/>
    </source>
</evidence>
<dbReference type="Proteomes" id="UP000317257">
    <property type="component" value="Unassembled WGS sequence"/>
</dbReference>
<accession>A0A167I3Q4</accession>
<reference evidence="2 4" key="1">
    <citation type="journal article" date="2016" name="Genome Biol. Evol.">
        <title>Divergent and convergent evolution of fungal pathogenicity.</title>
        <authorList>
            <person name="Shang Y."/>
            <person name="Xiao G."/>
            <person name="Zheng P."/>
            <person name="Cen K."/>
            <person name="Zhan S."/>
            <person name="Wang C."/>
        </authorList>
    </citation>
    <scope>NUCLEOTIDE SEQUENCE [LARGE SCALE GENOMIC DNA]</scope>
    <source>
        <strain evidence="2 4">RCEF 4871</strain>
    </source>
</reference>
<evidence type="ECO:0000313" key="5">
    <source>
        <dbReference type="Proteomes" id="UP000317257"/>
    </source>
</evidence>
<feature type="region of interest" description="Disordered" evidence="1">
    <location>
        <begin position="1"/>
        <end position="29"/>
    </location>
</feature>
<organism evidence="2 4">
    <name type="scientific">Metarhizium rileyi (strain RCEF 4871)</name>
    <name type="common">Nomuraea rileyi</name>
    <dbReference type="NCBI Taxonomy" id="1649241"/>
    <lineage>
        <taxon>Eukaryota</taxon>
        <taxon>Fungi</taxon>
        <taxon>Dikarya</taxon>
        <taxon>Ascomycota</taxon>
        <taxon>Pezizomycotina</taxon>
        <taxon>Sordariomycetes</taxon>
        <taxon>Hypocreomycetidae</taxon>
        <taxon>Hypocreales</taxon>
        <taxon>Clavicipitaceae</taxon>
        <taxon>Metarhizium</taxon>
    </lineage>
</organism>
<keyword evidence="4" id="KW-1185">Reference proteome</keyword>
<dbReference type="OrthoDB" id="5121433at2759"/>
<dbReference type="EMBL" id="SBHS01000011">
    <property type="protein sequence ID" value="TWU74449.1"/>
    <property type="molecule type" value="Genomic_DNA"/>
</dbReference>
<comment type="caution">
    <text evidence="2">The sequence shown here is derived from an EMBL/GenBank/DDBJ whole genome shotgun (WGS) entry which is preliminary data.</text>
</comment>
<protein>
    <submittedName>
        <fullName evidence="2">Uncharacterized protein</fullName>
    </submittedName>
</protein>
<reference evidence="5" key="2">
    <citation type="submission" date="2018-12" db="EMBL/GenBank/DDBJ databases">
        <title>The complete genome of Metarhizium rileyi, a key fungal pathogen of Lepidoptera.</title>
        <authorList>
            <person name="Binneck E."/>
            <person name="Lastra C.C.L."/>
            <person name="Sosa-Gomez D.R."/>
        </authorList>
    </citation>
    <scope>NUCLEOTIDE SEQUENCE [LARGE SCALE GENOMIC DNA]</scope>
    <source>
        <strain evidence="5">Cep018-CH2</strain>
    </source>
</reference>
<reference evidence="3" key="3">
    <citation type="journal article" date="2019" name="Microbiol. Resour. Announc.">
        <title>Genome Sequence of Metarhizium rileyi, a Microbial Control Agent for Lepidoptera.</title>
        <authorList>
            <person name="Binneck E."/>
            <person name="Lastra C.C.L."/>
            <person name="Sosa-Gomez D.R."/>
        </authorList>
    </citation>
    <scope>NUCLEOTIDE SEQUENCE</scope>
    <source>
        <strain evidence="3">Cep018-CH2</strain>
    </source>
</reference>
<feature type="compositionally biased region" description="Polar residues" evidence="1">
    <location>
        <begin position="1"/>
        <end position="10"/>
    </location>
</feature>
<dbReference type="OMA" id="LEMERHW"/>
<name>A0A167I3Q4_METRR</name>
<dbReference type="Proteomes" id="UP000243498">
    <property type="component" value="Unassembled WGS sequence"/>
</dbReference>
<sequence>MAGAPVSSQPLYEVAEPVTPAGSSSRRREEYEKVMARLSDQTFHPNKYPDPLVPRQGVDVQLYPPGVTLEMEGKWLARIKAARQRDD</sequence>
<dbReference type="AlphaFoldDB" id="A0A167I3Q4"/>
<evidence type="ECO:0000313" key="3">
    <source>
        <dbReference type="EMBL" id="TWU74449.1"/>
    </source>
</evidence>
<accession>A0A5C6GAS7</accession>
<evidence type="ECO:0000313" key="4">
    <source>
        <dbReference type="Proteomes" id="UP000243498"/>
    </source>
</evidence>
<dbReference type="EMBL" id="AZHC01000004">
    <property type="protein sequence ID" value="OAA48633.1"/>
    <property type="molecule type" value="Genomic_DNA"/>
</dbReference>